<dbReference type="GO" id="GO:0006352">
    <property type="term" value="P:DNA-templated transcription initiation"/>
    <property type="evidence" value="ECO:0007669"/>
    <property type="project" value="InterPro"/>
</dbReference>
<dbReference type="GO" id="GO:0003700">
    <property type="term" value="F:DNA-binding transcription factor activity"/>
    <property type="evidence" value="ECO:0007669"/>
    <property type="project" value="InterPro"/>
</dbReference>
<dbReference type="PANTHER" id="PTHR47756:SF2">
    <property type="entry name" value="BLL6612 PROTEIN"/>
    <property type="match status" value="1"/>
</dbReference>
<dbReference type="InterPro" id="IPR013324">
    <property type="entry name" value="RNA_pol_sigma_r3/r4-like"/>
</dbReference>
<dbReference type="InterPro" id="IPR007627">
    <property type="entry name" value="RNA_pol_sigma70_r2"/>
</dbReference>
<feature type="domain" description="RNA polymerase sigma-70 region 2" evidence="2">
    <location>
        <begin position="10"/>
        <end position="74"/>
    </location>
</feature>
<feature type="region of interest" description="Disordered" evidence="1">
    <location>
        <begin position="80"/>
        <end position="101"/>
    </location>
</feature>
<gene>
    <name evidence="4" type="ORF">ISU07_06200</name>
</gene>
<organism evidence="4 5">
    <name type="scientific">Nocardioides islandensis</name>
    <dbReference type="NCBI Taxonomy" id="433663"/>
    <lineage>
        <taxon>Bacteria</taxon>
        <taxon>Bacillati</taxon>
        <taxon>Actinomycetota</taxon>
        <taxon>Actinomycetes</taxon>
        <taxon>Propionibacteriales</taxon>
        <taxon>Nocardioidaceae</taxon>
        <taxon>Nocardioides</taxon>
    </lineage>
</organism>
<dbReference type="InterPro" id="IPR014284">
    <property type="entry name" value="RNA_pol_sigma-70_dom"/>
</dbReference>
<dbReference type="InterPro" id="IPR011990">
    <property type="entry name" value="TPR-like_helical_dom_sf"/>
</dbReference>
<dbReference type="PANTHER" id="PTHR47756">
    <property type="entry name" value="BLL6612 PROTEIN-RELATED"/>
    <property type="match status" value="1"/>
</dbReference>
<evidence type="ECO:0000256" key="1">
    <source>
        <dbReference type="SAM" id="MobiDB-lite"/>
    </source>
</evidence>
<dbReference type="SUPFAM" id="SSF88659">
    <property type="entry name" value="Sigma3 and sigma4 domains of RNA polymerase sigma factors"/>
    <property type="match status" value="1"/>
</dbReference>
<dbReference type="Pfam" id="PF04542">
    <property type="entry name" value="Sigma70_r2"/>
    <property type="match status" value="1"/>
</dbReference>
<evidence type="ECO:0000313" key="4">
    <source>
        <dbReference type="EMBL" id="MBF4762712.1"/>
    </source>
</evidence>
<comment type="caution">
    <text evidence="4">The sequence shown here is derived from an EMBL/GenBank/DDBJ whole genome shotgun (WGS) entry which is preliminary data.</text>
</comment>
<sequence length="409" mass="44882">MDDVERAFREAHGPAVATLIRLFGDITLAEDAVQDAFTAAVHRWPQDGVPDNPVGWIVTTARNRAIDAVRRSRRGRELTEQIAADRLRAETSAGPEDPEPMHDDQLRLIFTCCHPAIRVEHQVALTLRLIGGLTPAEVASAFLVSEDTMAKRLVRAKYKIKAAHIPYQVPDQSELPDRLRAVLSVLYLIYNAGADDVGRGHLRAEAVRLTRVLVSLMPDEPESLGLLALFILSDARMPARGDGAHVVLLKDQDRSLWDSALISEGQALVLACMRRQRLGPFQLQAAIQALHCAALRYEDTDWTAIVRFYDRLIAVMPTPVVALNRAVAVAETQGPETGLALLEGVAEELDGFHLLHAARGSLLERLGRPREAADAYHRAAALARTDTDISFLKRRCAELTGDVPAGPPC</sequence>
<protein>
    <submittedName>
        <fullName evidence="4">Sigma-70 family RNA polymerase sigma factor</fullName>
    </submittedName>
</protein>
<evidence type="ECO:0000259" key="2">
    <source>
        <dbReference type="Pfam" id="PF04542"/>
    </source>
</evidence>
<dbReference type="SUPFAM" id="SSF88946">
    <property type="entry name" value="Sigma2 domain of RNA polymerase sigma factors"/>
    <property type="match status" value="1"/>
</dbReference>
<dbReference type="Gene3D" id="1.10.1740.10">
    <property type="match status" value="1"/>
</dbReference>
<dbReference type="Proteomes" id="UP000640489">
    <property type="component" value="Unassembled WGS sequence"/>
</dbReference>
<dbReference type="InterPro" id="IPR013325">
    <property type="entry name" value="RNA_pol_sigma_r2"/>
</dbReference>
<keyword evidence="5" id="KW-1185">Reference proteome</keyword>
<name>A0A930VDP7_9ACTN</name>
<accession>A0A930VDP7</accession>
<reference evidence="4" key="1">
    <citation type="submission" date="2020-11" db="EMBL/GenBank/DDBJ databases">
        <title>Nocardioides sp. nov., isolated from Soil of Cynanchum wilfordii Hemsley rhizosphere.</title>
        <authorList>
            <person name="Lee J.-S."/>
            <person name="Suh M.K."/>
            <person name="Kim J.-S."/>
        </authorList>
    </citation>
    <scope>NUCLEOTIDE SEQUENCE</scope>
    <source>
        <strain evidence="4">KCTC 19275</strain>
    </source>
</reference>
<feature type="compositionally biased region" description="Basic and acidic residues" evidence="1">
    <location>
        <begin position="80"/>
        <end position="89"/>
    </location>
</feature>
<dbReference type="Pfam" id="PF20239">
    <property type="entry name" value="DUF6596"/>
    <property type="match status" value="1"/>
</dbReference>
<proteinExistence type="predicted"/>
<evidence type="ECO:0000313" key="5">
    <source>
        <dbReference type="Proteomes" id="UP000640489"/>
    </source>
</evidence>
<evidence type="ECO:0000259" key="3">
    <source>
        <dbReference type="Pfam" id="PF20239"/>
    </source>
</evidence>
<dbReference type="NCBIfam" id="TIGR02937">
    <property type="entry name" value="sigma70-ECF"/>
    <property type="match status" value="1"/>
</dbReference>
<dbReference type="SUPFAM" id="SSF48452">
    <property type="entry name" value="TPR-like"/>
    <property type="match status" value="1"/>
</dbReference>
<dbReference type="InterPro" id="IPR046531">
    <property type="entry name" value="DUF6596"/>
</dbReference>
<feature type="domain" description="DUF6596" evidence="3">
    <location>
        <begin position="178"/>
        <end position="270"/>
    </location>
</feature>
<dbReference type="AlphaFoldDB" id="A0A930VDP7"/>
<dbReference type="RefSeq" id="WP_194696803.1">
    <property type="nucleotide sequence ID" value="NZ_JADKPN010000002.1"/>
</dbReference>
<dbReference type="EMBL" id="JADKPN010000002">
    <property type="protein sequence ID" value="MBF4762712.1"/>
    <property type="molecule type" value="Genomic_DNA"/>
</dbReference>
<dbReference type="Gene3D" id="1.25.40.10">
    <property type="entry name" value="Tetratricopeptide repeat domain"/>
    <property type="match status" value="1"/>
</dbReference>